<name>A0AAV9ZZJ5_9AGAR</name>
<dbReference type="AlphaFoldDB" id="A0AAV9ZZJ5"/>
<sequence>MEVTVALSDVVVAKSAMALKATTRGHSCSARDAAFVPIHTRRAPAVREGRRPLRSLQQYFEYALNVKLVDDVPIIVSIPRIRLLAPCMLSVEMVVPTALVGLQAMTQRPTLLMFHSVRLALNSRLLFMSLEGTRVALLWLETSITRAQWFLLTSASLYPAAVAFMPVCQMFSLSKYLFVSMWLCTPTRLTFPLRPRACYDSVIGGRGICSWPVQMDRAAPSWRAQDWRGEWGRMGHWDNWIFCDVAFTLPWIQAVVDHLNTPWESGTCLLPFF</sequence>
<dbReference type="EMBL" id="JAWWNJ010000097">
    <property type="protein sequence ID" value="KAK6996451.1"/>
    <property type="molecule type" value="Genomic_DNA"/>
</dbReference>
<evidence type="ECO:0000313" key="1">
    <source>
        <dbReference type="EMBL" id="KAK6996451.1"/>
    </source>
</evidence>
<organism evidence="1 2">
    <name type="scientific">Favolaschia claudopus</name>
    <dbReference type="NCBI Taxonomy" id="2862362"/>
    <lineage>
        <taxon>Eukaryota</taxon>
        <taxon>Fungi</taxon>
        <taxon>Dikarya</taxon>
        <taxon>Basidiomycota</taxon>
        <taxon>Agaricomycotina</taxon>
        <taxon>Agaricomycetes</taxon>
        <taxon>Agaricomycetidae</taxon>
        <taxon>Agaricales</taxon>
        <taxon>Marasmiineae</taxon>
        <taxon>Mycenaceae</taxon>
        <taxon>Favolaschia</taxon>
    </lineage>
</organism>
<keyword evidence="2" id="KW-1185">Reference proteome</keyword>
<accession>A0AAV9ZZJ5</accession>
<dbReference type="Proteomes" id="UP001362999">
    <property type="component" value="Unassembled WGS sequence"/>
</dbReference>
<gene>
    <name evidence="1" type="ORF">R3P38DRAFT_3222099</name>
</gene>
<evidence type="ECO:0000313" key="2">
    <source>
        <dbReference type="Proteomes" id="UP001362999"/>
    </source>
</evidence>
<proteinExistence type="predicted"/>
<reference evidence="1 2" key="1">
    <citation type="journal article" date="2024" name="J Genomics">
        <title>Draft genome sequencing and assembly of Favolaschia claudopus CIRM-BRFM 2984 isolated from oak limbs.</title>
        <authorList>
            <person name="Navarro D."/>
            <person name="Drula E."/>
            <person name="Chaduli D."/>
            <person name="Cazenave R."/>
            <person name="Ahrendt S."/>
            <person name="Wang J."/>
            <person name="Lipzen A."/>
            <person name="Daum C."/>
            <person name="Barry K."/>
            <person name="Grigoriev I.V."/>
            <person name="Favel A."/>
            <person name="Rosso M.N."/>
            <person name="Martin F."/>
        </authorList>
    </citation>
    <scope>NUCLEOTIDE SEQUENCE [LARGE SCALE GENOMIC DNA]</scope>
    <source>
        <strain evidence="1 2">CIRM-BRFM 2984</strain>
    </source>
</reference>
<comment type="caution">
    <text evidence="1">The sequence shown here is derived from an EMBL/GenBank/DDBJ whole genome shotgun (WGS) entry which is preliminary data.</text>
</comment>
<protein>
    <submittedName>
        <fullName evidence="1">Uncharacterized protein</fullName>
    </submittedName>
</protein>